<dbReference type="CDD" id="cd12797">
    <property type="entry name" value="M23_peptidase"/>
    <property type="match status" value="1"/>
</dbReference>
<dbReference type="InterPro" id="IPR050570">
    <property type="entry name" value="Cell_wall_metabolism_enzyme"/>
</dbReference>
<feature type="compositionally biased region" description="Acidic residues" evidence="1">
    <location>
        <begin position="257"/>
        <end position="290"/>
    </location>
</feature>
<evidence type="ECO:0000313" key="4">
    <source>
        <dbReference type="EMBL" id="RFU67089.1"/>
    </source>
</evidence>
<keyword evidence="2" id="KW-0472">Membrane</keyword>
<dbReference type="PANTHER" id="PTHR21666">
    <property type="entry name" value="PEPTIDASE-RELATED"/>
    <property type="match status" value="1"/>
</dbReference>
<dbReference type="EMBL" id="QVTE01000046">
    <property type="protein sequence ID" value="RFU67089.1"/>
    <property type="molecule type" value="Genomic_DNA"/>
</dbReference>
<feature type="compositionally biased region" description="Basic and acidic residues" evidence="1">
    <location>
        <begin position="291"/>
        <end position="330"/>
    </location>
</feature>
<comment type="caution">
    <text evidence="4">The sequence shown here is derived from an EMBL/GenBank/DDBJ whole genome shotgun (WGS) entry which is preliminary data.</text>
</comment>
<dbReference type="SUPFAM" id="SSF51261">
    <property type="entry name" value="Duplicated hybrid motif"/>
    <property type="match status" value="1"/>
</dbReference>
<keyword evidence="2" id="KW-0812">Transmembrane</keyword>
<dbReference type="Gene3D" id="2.70.70.10">
    <property type="entry name" value="Glucose Permease (Domain IIA)"/>
    <property type="match status" value="1"/>
</dbReference>
<feature type="transmembrane region" description="Helical" evidence="2">
    <location>
        <begin position="24"/>
        <end position="44"/>
    </location>
</feature>
<keyword evidence="2" id="KW-1133">Transmembrane helix</keyword>
<reference evidence="4 5" key="1">
    <citation type="submission" date="2018-08" db="EMBL/GenBank/DDBJ databases">
        <title>Bacillus chawlae sp. nov., Bacillus glennii sp. nov., and Bacillus saganii sp. nov. Isolated from the Vehicle Assembly Building at Kennedy Space Center where the Viking Spacecraft were Assembled.</title>
        <authorList>
            <person name="Seuylemezian A."/>
            <person name="Vaishampayan P."/>
        </authorList>
    </citation>
    <scope>NUCLEOTIDE SEQUENCE [LARGE SCALE GENOMIC DNA]</scope>
    <source>
        <strain evidence="4 5">V47-23a</strain>
    </source>
</reference>
<keyword evidence="5" id="KW-1185">Reference proteome</keyword>
<gene>
    <name evidence="4" type="ORF">D0469_15820</name>
</gene>
<evidence type="ECO:0000259" key="3">
    <source>
        <dbReference type="Pfam" id="PF01551"/>
    </source>
</evidence>
<dbReference type="Proteomes" id="UP000264541">
    <property type="component" value="Unassembled WGS sequence"/>
</dbReference>
<accession>A0A372LKB1</accession>
<dbReference type="GO" id="GO:0004222">
    <property type="term" value="F:metalloendopeptidase activity"/>
    <property type="evidence" value="ECO:0007669"/>
    <property type="project" value="TreeGrafter"/>
</dbReference>
<feature type="compositionally biased region" description="Basic and acidic residues" evidence="1">
    <location>
        <begin position="50"/>
        <end position="67"/>
    </location>
</feature>
<feature type="region of interest" description="Disordered" evidence="1">
    <location>
        <begin position="235"/>
        <end position="330"/>
    </location>
</feature>
<dbReference type="Pfam" id="PF01551">
    <property type="entry name" value="Peptidase_M23"/>
    <property type="match status" value="1"/>
</dbReference>
<name>A0A372LKB1_9BACI</name>
<evidence type="ECO:0000256" key="2">
    <source>
        <dbReference type="SAM" id="Phobius"/>
    </source>
</evidence>
<dbReference type="RefSeq" id="WP_117327696.1">
    <property type="nucleotide sequence ID" value="NZ_QVTE01000046.1"/>
</dbReference>
<dbReference type="PANTHER" id="PTHR21666:SF291">
    <property type="entry name" value="STAGE II SPORULATION PROTEIN Q"/>
    <property type="match status" value="1"/>
</dbReference>
<dbReference type="InterPro" id="IPR011055">
    <property type="entry name" value="Dup_hybrid_motif"/>
</dbReference>
<organism evidence="4 5">
    <name type="scientific">Peribacillus saganii</name>
    <dbReference type="NCBI Taxonomy" id="2303992"/>
    <lineage>
        <taxon>Bacteria</taxon>
        <taxon>Bacillati</taxon>
        <taxon>Bacillota</taxon>
        <taxon>Bacilli</taxon>
        <taxon>Bacillales</taxon>
        <taxon>Bacillaceae</taxon>
        <taxon>Peribacillus</taxon>
    </lineage>
</organism>
<protein>
    <submittedName>
        <fullName evidence="4">M23 family peptidase</fullName>
    </submittedName>
</protein>
<dbReference type="InterPro" id="IPR016047">
    <property type="entry name" value="M23ase_b-sheet_dom"/>
</dbReference>
<sequence length="330" mass="36145">MREEENKTSQKSKSKFQRTMKKRWALPAIYIASAAIILSGTLWYQNGSKDSTDSGKNGYEEAGKEKNQPAVEVNSKVENISMPVVNGEEAVIKKDFYDVNAKKEEQEAALLSYNNRFEPNKGIDVAMPDGKTFDVVASLSGTVTNVKEDSLLGNVIEIEHEDGVVTRYQSVQDFAVEIGQNVKQGDVLAKAGQSLINEEAGIHVHFEIRKDNVAVNPLNIMEKPVTALFELEAQPASEEKATEEQTGEEPAQQGTVTEEESAEQGTVTEEEPAEEDAATEEEAEQTEEGSTEEKGSEENKDASTDTTDDADKNADSAEKDGSKETENNQN</sequence>
<dbReference type="AlphaFoldDB" id="A0A372LKB1"/>
<feature type="region of interest" description="Disordered" evidence="1">
    <location>
        <begin position="50"/>
        <end position="70"/>
    </location>
</feature>
<dbReference type="OrthoDB" id="2050153at2"/>
<evidence type="ECO:0000313" key="5">
    <source>
        <dbReference type="Proteomes" id="UP000264541"/>
    </source>
</evidence>
<evidence type="ECO:0000256" key="1">
    <source>
        <dbReference type="SAM" id="MobiDB-lite"/>
    </source>
</evidence>
<feature type="domain" description="M23ase beta-sheet core" evidence="3">
    <location>
        <begin position="119"/>
        <end position="217"/>
    </location>
</feature>
<proteinExistence type="predicted"/>